<dbReference type="PANTHER" id="PTHR43155:SF2">
    <property type="entry name" value="CYCLIC DI-GMP PHOSPHODIESTERASE PA4108"/>
    <property type="match status" value="1"/>
</dbReference>
<dbReference type="AlphaFoldDB" id="A0A3M7TQ93"/>
<name>A0A3M7TQ93_9BACI</name>
<reference evidence="2 3" key="1">
    <citation type="submission" date="2018-10" db="EMBL/GenBank/DDBJ databases">
        <title>Bacillus Keqinensis sp. nov., a moderately halophilic bacterium isolated from a saline-alkaline lake.</title>
        <authorList>
            <person name="Wang H."/>
        </authorList>
    </citation>
    <scope>NUCLEOTIDE SEQUENCE [LARGE SCALE GENOMIC DNA]</scope>
    <source>
        <strain evidence="2 3">KQ-3</strain>
    </source>
</reference>
<dbReference type="PANTHER" id="PTHR43155">
    <property type="entry name" value="CYCLIC DI-GMP PHOSPHODIESTERASE PA4108-RELATED"/>
    <property type="match status" value="1"/>
</dbReference>
<sequence>MRLRSVYSIKQNDRLAKAIYNENGQVLVQAGIPLSNAMISRLKAKGITFAYVDDDVTSDIYFEEVITEQTRHSSINTIKKSFQAVTAPEVLKKSFEVDKVSRSFGGIVSNILHDVRKHKEAISLLSSAYCYDSYIFHHSLNVTVYALALGERLGLNEGQLKDLGLGSLLHDIGKMAVPTEVLHKKNALTDEEFAVIKEHTTAGYEMLRKTHTIPLLSAHCAYQHHERLNGSGYPRGIGGDEIHLYGKIIGIADVFDAVTSNRIYRKARLPHEGLELLYAGADNLFDKKMVEVFAKTVAIYPVGLEVMLNDGRQGVVSKQNKNMNARPVIRILQEAGRVISPYEVDLTKELNITIVKCEARLSKEEAS</sequence>
<keyword evidence="3" id="KW-1185">Reference proteome</keyword>
<evidence type="ECO:0000259" key="1">
    <source>
        <dbReference type="PROSITE" id="PS51832"/>
    </source>
</evidence>
<proteinExistence type="predicted"/>
<dbReference type="PROSITE" id="PS51832">
    <property type="entry name" value="HD_GYP"/>
    <property type="match status" value="1"/>
</dbReference>
<dbReference type="InterPro" id="IPR003607">
    <property type="entry name" value="HD/PDEase_dom"/>
</dbReference>
<dbReference type="EMBL" id="RHIB01000002">
    <property type="protein sequence ID" value="RNA67427.1"/>
    <property type="molecule type" value="Genomic_DNA"/>
</dbReference>
<dbReference type="SMART" id="SM00471">
    <property type="entry name" value="HDc"/>
    <property type="match status" value="1"/>
</dbReference>
<dbReference type="InterPro" id="IPR006675">
    <property type="entry name" value="HDIG_dom"/>
</dbReference>
<dbReference type="RefSeq" id="WP_122898805.1">
    <property type="nucleotide sequence ID" value="NZ_RHIB01000002.1"/>
</dbReference>
<dbReference type="OrthoDB" id="9759601at2"/>
<comment type="caution">
    <text evidence="2">The sequence shown here is derived from an EMBL/GenBank/DDBJ whole genome shotgun (WGS) entry which is preliminary data.</text>
</comment>
<gene>
    <name evidence="2" type="ORF">EBO34_11855</name>
</gene>
<organism evidence="2 3">
    <name type="scientific">Alteribacter keqinensis</name>
    <dbReference type="NCBI Taxonomy" id="2483800"/>
    <lineage>
        <taxon>Bacteria</taxon>
        <taxon>Bacillati</taxon>
        <taxon>Bacillota</taxon>
        <taxon>Bacilli</taxon>
        <taxon>Bacillales</taxon>
        <taxon>Bacillaceae</taxon>
        <taxon>Alteribacter</taxon>
    </lineage>
</organism>
<dbReference type="NCBIfam" id="TIGR00277">
    <property type="entry name" value="HDIG"/>
    <property type="match status" value="1"/>
</dbReference>
<protein>
    <submittedName>
        <fullName evidence="2">HD-GYP domain-containing protein</fullName>
    </submittedName>
</protein>
<dbReference type="Gene3D" id="1.10.3210.10">
    <property type="entry name" value="Hypothetical protein af1432"/>
    <property type="match status" value="1"/>
</dbReference>
<dbReference type="InterPro" id="IPR037522">
    <property type="entry name" value="HD_GYP_dom"/>
</dbReference>
<feature type="domain" description="HD-GYP" evidence="1">
    <location>
        <begin position="113"/>
        <end position="309"/>
    </location>
</feature>
<evidence type="ECO:0000313" key="3">
    <source>
        <dbReference type="Proteomes" id="UP000278746"/>
    </source>
</evidence>
<dbReference type="SUPFAM" id="SSF109604">
    <property type="entry name" value="HD-domain/PDEase-like"/>
    <property type="match status" value="1"/>
</dbReference>
<dbReference type="CDD" id="cd00077">
    <property type="entry name" value="HDc"/>
    <property type="match status" value="1"/>
</dbReference>
<evidence type="ECO:0000313" key="2">
    <source>
        <dbReference type="EMBL" id="RNA67427.1"/>
    </source>
</evidence>
<accession>A0A3M7TQ93</accession>
<dbReference type="Pfam" id="PF13487">
    <property type="entry name" value="HD_5"/>
    <property type="match status" value="1"/>
</dbReference>
<dbReference type="Proteomes" id="UP000278746">
    <property type="component" value="Unassembled WGS sequence"/>
</dbReference>